<evidence type="ECO:0000313" key="2">
    <source>
        <dbReference type="Proteomes" id="UP000299102"/>
    </source>
</evidence>
<accession>A0A4C1SQK6</accession>
<name>A0A4C1SQK6_EUMVA</name>
<organism evidence="1 2">
    <name type="scientific">Eumeta variegata</name>
    <name type="common">Bagworm moth</name>
    <name type="synonym">Eumeta japonica</name>
    <dbReference type="NCBI Taxonomy" id="151549"/>
    <lineage>
        <taxon>Eukaryota</taxon>
        <taxon>Metazoa</taxon>
        <taxon>Ecdysozoa</taxon>
        <taxon>Arthropoda</taxon>
        <taxon>Hexapoda</taxon>
        <taxon>Insecta</taxon>
        <taxon>Pterygota</taxon>
        <taxon>Neoptera</taxon>
        <taxon>Endopterygota</taxon>
        <taxon>Lepidoptera</taxon>
        <taxon>Glossata</taxon>
        <taxon>Ditrysia</taxon>
        <taxon>Tineoidea</taxon>
        <taxon>Psychidae</taxon>
        <taxon>Oiketicinae</taxon>
        <taxon>Eumeta</taxon>
    </lineage>
</organism>
<sequence length="110" mass="12305">MFVGAGVGAARKRGVLQARAARRQRALLNSARALCTHSRRLRHKSMLSRVVPEVVMTLMMRVVIVTSNLHWANVEDLKSKALNLKYDCGFALRARADTEAFPRVITNALF</sequence>
<protein>
    <submittedName>
        <fullName evidence="1">Uncharacterized protein</fullName>
    </submittedName>
</protein>
<dbReference type="EMBL" id="BGZK01000013">
    <property type="protein sequence ID" value="GBP04244.1"/>
    <property type="molecule type" value="Genomic_DNA"/>
</dbReference>
<reference evidence="1 2" key="1">
    <citation type="journal article" date="2019" name="Commun. Biol.">
        <title>The bagworm genome reveals a unique fibroin gene that provides high tensile strength.</title>
        <authorList>
            <person name="Kono N."/>
            <person name="Nakamura H."/>
            <person name="Ohtoshi R."/>
            <person name="Tomita M."/>
            <person name="Numata K."/>
            <person name="Arakawa K."/>
        </authorList>
    </citation>
    <scope>NUCLEOTIDE SEQUENCE [LARGE SCALE GENOMIC DNA]</scope>
</reference>
<keyword evidence="2" id="KW-1185">Reference proteome</keyword>
<proteinExistence type="predicted"/>
<dbReference type="Proteomes" id="UP000299102">
    <property type="component" value="Unassembled WGS sequence"/>
</dbReference>
<gene>
    <name evidence="1" type="ORF">EVAR_6482_1</name>
</gene>
<evidence type="ECO:0000313" key="1">
    <source>
        <dbReference type="EMBL" id="GBP04244.1"/>
    </source>
</evidence>
<dbReference type="AlphaFoldDB" id="A0A4C1SQK6"/>
<comment type="caution">
    <text evidence="1">The sequence shown here is derived from an EMBL/GenBank/DDBJ whole genome shotgun (WGS) entry which is preliminary data.</text>
</comment>